<proteinExistence type="predicted"/>
<reference evidence="1 2" key="1">
    <citation type="submission" date="2016-03" db="EMBL/GenBank/DDBJ databases">
        <title>Cyphomyrmex costatus WGS genome.</title>
        <authorList>
            <person name="Nygaard S."/>
            <person name="Hu H."/>
            <person name="Boomsma J."/>
            <person name="Zhang G."/>
        </authorList>
    </citation>
    <scope>NUCLEOTIDE SEQUENCE [LARGE SCALE GENOMIC DNA]</scope>
    <source>
        <strain evidence="1">MS0001</strain>
        <tissue evidence="1">Whole body</tissue>
    </source>
</reference>
<gene>
    <name evidence="1" type="ORF">ALC62_00163</name>
</gene>
<name>A0A151K1Y9_9HYME</name>
<evidence type="ECO:0000313" key="1">
    <source>
        <dbReference type="EMBL" id="KYN50135.1"/>
    </source>
</evidence>
<dbReference type="AlphaFoldDB" id="A0A151K1Y9"/>
<protein>
    <submittedName>
        <fullName evidence="1">Uncharacterized protein</fullName>
    </submittedName>
</protein>
<evidence type="ECO:0000313" key="2">
    <source>
        <dbReference type="Proteomes" id="UP000078542"/>
    </source>
</evidence>
<keyword evidence="2" id="KW-1185">Reference proteome</keyword>
<sequence>MPYFLYIDDVEINNPLGSHSKVHSICNIYYSFPCFPMDESKLENVFLAAVIKSIDVKNHGNDKCFESLINELKYLEVNGIDIKMDDNSTLRIHFILGLVLGDNLGLNSFLDFNKSFSSNSYCRLCKVEKVDCQKLTTENKELMRTIINYDNDLKINNSQNTGIKNKSLLNDLPSFHVVENYYADVMHDIFEGVCHYVLCHAITYFIMKIKYFDLEMLNLRKQNFEYGPKDIENISVWNFLINFIEIIDILLCYEINEMNIILLEYKIKKNNNDYVQLFNDTLKPKFHNLIHYPTIIRQCGPLRKLWCFKYEAKHRQFKIYSHCITSRKNICFTLSKKYQLQFAYQLMNSENLSNSVFKFSDKYEISSNYHSIIINKLQNVNEEDIKLYSRIEYKGVEYSNKNNYIAVFENDIQIYLILDIILVQSNKVLFFCQRLQRLQYRQHFLAYEINETILGELFIIFPENIIGPPLSLIKSAKGKSMIRVKQYYKCIT</sequence>
<organism evidence="1 2">
    <name type="scientific">Cyphomyrmex costatus</name>
    <dbReference type="NCBI Taxonomy" id="456900"/>
    <lineage>
        <taxon>Eukaryota</taxon>
        <taxon>Metazoa</taxon>
        <taxon>Ecdysozoa</taxon>
        <taxon>Arthropoda</taxon>
        <taxon>Hexapoda</taxon>
        <taxon>Insecta</taxon>
        <taxon>Pterygota</taxon>
        <taxon>Neoptera</taxon>
        <taxon>Endopterygota</taxon>
        <taxon>Hymenoptera</taxon>
        <taxon>Apocrita</taxon>
        <taxon>Aculeata</taxon>
        <taxon>Formicoidea</taxon>
        <taxon>Formicidae</taxon>
        <taxon>Myrmicinae</taxon>
        <taxon>Cyphomyrmex</taxon>
    </lineage>
</organism>
<accession>A0A151K1Y9</accession>
<dbReference type="Proteomes" id="UP000078542">
    <property type="component" value="Unassembled WGS sequence"/>
</dbReference>
<comment type="caution">
    <text evidence="1">The sequence shown here is derived from an EMBL/GenBank/DDBJ whole genome shotgun (WGS) entry which is preliminary data.</text>
</comment>
<dbReference type="EMBL" id="LKEX01009684">
    <property type="protein sequence ID" value="KYN50135.1"/>
    <property type="molecule type" value="Genomic_DNA"/>
</dbReference>